<feature type="binding site" evidence="9">
    <location>
        <begin position="34"/>
        <end position="36"/>
    </location>
    <ligand>
        <name>ATP</name>
        <dbReference type="ChEBI" id="CHEBI:30616"/>
    </ligand>
</feature>
<comment type="similarity">
    <text evidence="9">Belongs to the ribose-phosphate pyrophosphokinase family. Class I subfamily.</text>
</comment>
<dbReference type="InterPro" id="IPR000836">
    <property type="entry name" value="PRTase_dom"/>
</dbReference>
<keyword evidence="1 9" id="KW-0808">Transferase</keyword>
<comment type="function">
    <text evidence="9">Involved in the biosynthesis of the central metabolite phospho-alpha-D-ribosyl-1-pyrophosphate (PRPP) via the transfer of pyrophosphoryl group from ATP to 1-hydroxyl of ribose-5-phosphate (Rib-5-P).</text>
</comment>
<reference evidence="11" key="2">
    <citation type="journal article" date="2023" name="Microbiome">
        <title>Synthase-selected sorting approach identifies a beta-lactone synthase in a nudibranch symbiotic bacterium.</title>
        <authorList>
            <person name="Dzunkova M."/>
            <person name="La Clair J.J."/>
            <person name="Tyml T."/>
            <person name="Doud D."/>
            <person name="Schulz F."/>
            <person name="Piquer-Esteban S."/>
            <person name="Porcel Sanchis D."/>
            <person name="Osborn A."/>
            <person name="Robinson D."/>
            <person name="Louie K.B."/>
            <person name="Bowen B.P."/>
            <person name="Bowers R.M."/>
            <person name="Lee J."/>
            <person name="Arnau V."/>
            <person name="Diaz-Villanueva W."/>
            <person name="Stepanauskas R."/>
            <person name="Gosliner T."/>
            <person name="Date S.V."/>
            <person name="Northen T.R."/>
            <person name="Cheng J.F."/>
            <person name="Burkart M.D."/>
            <person name="Woyke T."/>
        </authorList>
    </citation>
    <scope>NUCLEOTIDE SEQUENCE</scope>
    <source>
        <strain evidence="11">Df01</strain>
    </source>
</reference>
<comment type="subcellular location">
    <subcellularLocation>
        <location evidence="9">Cytoplasm</location>
    </subcellularLocation>
</comment>
<evidence type="ECO:0000313" key="11">
    <source>
        <dbReference type="EMBL" id="MDM5148009.1"/>
    </source>
</evidence>
<keyword evidence="4 9" id="KW-0547">Nucleotide-binding</keyword>
<comment type="caution">
    <text evidence="11">The sequence shown here is derived from an EMBL/GenBank/DDBJ whole genome shotgun (WGS) entry which is preliminary data.</text>
</comment>
<organism evidence="11 12">
    <name type="scientific">Candidatus Doriopsillibacter californiensis</name>
    <dbReference type="NCBI Taxonomy" id="2970740"/>
    <lineage>
        <taxon>Bacteria</taxon>
        <taxon>Pseudomonadati</taxon>
        <taxon>Pseudomonadota</taxon>
        <taxon>Gammaproteobacteria</taxon>
        <taxon>Candidatus Tethybacterales</taxon>
        <taxon>Candidatus Persebacteraceae</taxon>
        <taxon>Candidatus Doriopsillibacter</taxon>
    </lineage>
</organism>
<dbReference type="InterPro" id="IPR029099">
    <property type="entry name" value="Pribosyltran_N"/>
</dbReference>
<dbReference type="InterPro" id="IPR005946">
    <property type="entry name" value="Rib-P_diPkinase"/>
</dbReference>
<comment type="catalytic activity">
    <reaction evidence="8 9">
        <text>D-ribose 5-phosphate + ATP = 5-phospho-alpha-D-ribose 1-diphosphate + AMP + H(+)</text>
        <dbReference type="Rhea" id="RHEA:15609"/>
        <dbReference type="ChEBI" id="CHEBI:15378"/>
        <dbReference type="ChEBI" id="CHEBI:30616"/>
        <dbReference type="ChEBI" id="CHEBI:58017"/>
        <dbReference type="ChEBI" id="CHEBI:78346"/>
        <dbReference type="ChEBI" id="CHEBI:456215"/>
        <dbReference type="EC" id="2.7.6.1"/>
    </reaction>
</comment>
<dbReference type="InterPro" id="IPR029057">
    <property type="entry name" value="PRTase-like"/>
</dbReference>
<gene>
    <name evidence="9" type="primary">prs</name>
    <name evidence="11" type="ORF">NQX30_06460</name>
</gene>
<dbReference type="CDD" id="cd06223">
    <property type="entry name" value="PRTases_typeI"/>
    <property type="match status" value="1"/>
</dbReference>
<dbReference type="PANTHER" id="PTHR10210">
    <property type="entry name" value="RIBOSE-PHOSPHATE DIPHOSPHOKINASE FAMILY MEMBER"/>
    <property type="match status" value="1"/>
</dbReference>
<dbReference type="SMART" id="SM01400">
    <property type="entry name" value="Pribosyltran_N"/>
    <property type="match status" value="1"/>
</dbReference>
<comment type="subunit">
    <text evidence="9">Homohexamer.</text>
</comment>
<proteinExistence type="inferred from homology"/>
<sequence length="311" mass="33500">MLLLGGRSCPQLVEQMTGILKIEPGRVNLQHFSDGENYVELEENVRGKSVFIVQSLSTPTNDHLMELMLMADAVRRSSAAEVVAVTPYLGYARQDRRPRSIRTPISARVVADMLTGVGVNCLLTIDLHAEQIQGFYQVPVDNIYGMPVLMGDMSRELGEGPAMVVAPDIGGVVRARAFANNLGIDLAIIDKRRPRANIAKVMNIIGDVGGKNCFIVDDIVDTANTLCQAAAALKDAGARRVCAYCTHPVLSGGAPARIAESALDELVVTDTITLSPTASSCDKIRYLSVAHLLAEAVARMHRKISLSSLFS</sequence>
<keyword evidence="9" id="KW-0963">Cytoplasm</keyword>
<dbReference type="PANTHER" id="PTHR10210:SF41">
    <property type="entry name" value="RIBOSE-PHOSPHATE PYROPHOSPHOKINASE 1, CHLOROPLASTIC"/>
    <property type="match status" value="1"/>
</dbReference>
<evidence type="ECO:0000256" key="8">
    <source>
        <dbReference type="ARBA" id="ARBA00049535"/>
    </source>
</evidence>
<evidence type="ECO:0000313" key="12">
    <source>
        <dbReference type="Proteomes" id="UP001168167"/>
    </source>
</evidence>
<keyword evidence="12" id="KW-1185">Reference proteome</keyword>
<dbReference type="InterPro" id="IPR037515">
    <property type="entry name" value="Rib-P_diPkinase_bac"/>
</dbReference>
<comment type="cofactor">
    <cofactor evidence="9">
        <name>Mg(2+)</name>
        <dbReference type="ChEBI" id="CHEBI:18420"/>
    </cofactor>
    <text evidence="9">Binds 2 Mg(2+) ions per subunit.</text>
</comment>
<dbReference type="NCBIfam" id="NF002320">
    <property type="entry name" value="PRK01259.1"/>
    <property type="match status" value="1"/>
</dbReference>
<name>A0ABT7QMT0_9GAMM</name>
<evidence type="ECO:0000256" key="2">
    <source>
        <dbReference type="ARBA" id="ARBA00022723"/>
    </source>
</evidence>
<dbReference type="HAMAP" id="MF_00583_B">
    <property type="entry name" value="RibP_PPkinase_B"/>
    <property type="match status" value="1"/>
</dbReference>
<dbReference type="SUPFAM" id="SSF53271">
    <property type="entry name" value="PRTase-like"/>
    <property type="match status" value="1"/>
</dbReference>
<keyword evidence="6 9" id="KW-0067">ATP-binding</keyword>
<dbReference type="Pfam" id="PF14572">
    <property type="entry name" value="Pribosyl_synth"/>
    <property type="match status" value="1"/>
</dbReference>
<dbReference type="Gene3D" id="3.40.50.2020">
    <property type="match status" value="2"/>
</dbReference>
<evidence type="ECO:0000256" key="7">
    <source>
        <dbReference type="ARBA" id="ARBA00022842"/>
    </source>
</evidence>
<feature type="binding site" evidence="9">
    <location>
        <position position="217"/>
    </location>
    <ligand>
        <name>D-ribose 5-phosphate</name>
        <dbReference type="ChEBI" id="CHEBI:78346"/>
    </ligand>
</feature>
<evidence type="ECO:0000256" key="4">
    <source>
        <dbReference type="ARBA" id="ARBA00022741"/>
    </source>
</evidence>
<feature type="binding site" evidence="9">
    <location>
        <position position="193"/>
    </location>
    <ligand>
        <name>D-ribose 5-phosphate</name>
        <dbReference type="ChEBI" id="CHEBI:78346"/>
    </ligand>
</feature>
<feature type="binding site" evidence="9">
    <location>
        <begin position="93"/>
        <end position="94"/>
    </location>
    <ligand>
        <name>ATP</name>
        <dbReference type="ChEBI" id="CHEBI:30616"/>
    </ligand>
</feature>
<keyword evidence="3 9" id="KW-0545">Nucleotide biosynthesis</keyword>
<reference evidence="11" key="1">
    <citation type="submission" date="2022-08" db="EMBL/GenBank/DDBJ databases">
        <authorList>
            <person name="Dzunkova M."/>
            <person name="La Clair J."/>
            <person name="Tyml T."/>
            <person name="Doud D."/>
            <person name="Schulz F."/>
            <person name="Piquer S."/>
            <person name="Porcel Sanchis D."/>
            <person name="Osborn A."/>
            <person name="Robinson D."/>
            <person name="Louie K.B."/>
            <person name="Bowen B.P."/>
            <person name="Bowers R."/>
            <person name="Lee J."/>
            <person name="Arnau Llombart V."/>
            <person name="Diaz Villanueva W."/>
            <person name="Gosliner T."/>
            <person name="Northen T."/>
            <person name="Cheng J.-F."/>
            <person name="Burkart M.D."/>
            <person name="Woyke T."/>
        </authorList>
    </citation>
    <scope>NUCLEOTIDE SEQUENCE</scope>
    <source>
        <strain evidence="11">Df01</strain>
    </source>
</reference>
<evidence type="ECO:0000256" key="6">
    <source>
        <dbReference type="ARBA" id="ARBA00022840"/>
    </source>
</evidence>
<dbReference type="Proteomes" id="UP001168167">
    <property type="component" value="Unassembled WGS sequence"/>
</dbReference>
<evidence type="ECO:0000259" key="10">
    <source>
        <dbReference type="Pfam" id="PF13793"/>
    </source>
</evidence>
<evidence type="ECO:0000256" key="5">
    <source>
        <dbReference type="ARBA" id="ARBA00022777"/>
    </source>
</evidence>
<feature type="domain" description="Ribose-phosphate pyrophosphokinase N-terminal" evidence="10">
    <location>
        <begin position="1"/>
        <end position="118"/>
    </location>
</feature>
<feature type="binding site" evidence="9">
    <location>
        <position position="168"/>
    </location>
    <ligand>
        <name>Mg(2+)</name>
        <dbReference type="ChEBI" id="CHEBI:18420"/>
    </ligand>
</feature>
<dbReference type="Pfam" id="PF13793">
    <property type="entry name" value="Pribosyltran_N"/>
    <property type="match status" value="1"/>
</dbReference>
<keyword evidence="2 9" id="KW-0479">Metal-binding</keyword>
<dbReference type="EMBL" id="JANQAO010000003">
    <property type="protein sequence ID" value="MDM5148009.1"/>
    <property type="molecule type" value="Genomic_DNA"/>
</dbReference>
<feature type="binding site" evidence="9">
    <location>
        <position position="128"/>
    </location>
    <ligand>
        <name>Mg(2+)</name>
        <dbReference type="ChEBI" id="CHEBI:18420"/>
    </ligand>
</feature>
<dbReference type="NCBIfam" id="TIGR01251">
    <property type="entry name" value="ribP_PPkin"/>
    <property type="match status" value="1"/>
</dbReference>
<keyword evidence="7 9" id="KW-0460">Magnesium</keyword>
<evidence type="ECO:0000256" key="9">
    <source>
        <dbReference type="HAMAP-Rule" id="MF_00583"/>
    </source>
</evidence>
<keyword evidence="5 9" id="KW-0418">Kinase</keyword>
<feature type="binding site" evidence="9">
    <location>
        <begin position="221"/>
        <end position="225"/>
    </location>
    <ligand>
        <name>D-ribose 5-phosphate</name>
        <dbReference type="ChEBI" id="CHEBI:78346"/>
    </ligand>
</feature>
<protein>
    <recommendedName>
        <fullName evidence="9">Ribose-phosphate pyrophosphokinase</fullName>
        <shortName evidence="9">RPPK</shortName>
        <ecNumber evidence="9">2.7.6.1</ecNumber>
    </recommendedName>
    <alternativeName>
        <fullName evidence="9">5-phospho-D-ribosyl alpha-1-diphosphate synthase</fullName>
    </alternativeName>
    <alternativeName>
        <fullName evidence="9">Phosphoribosyl diphosphate synthase</fullName>
    </alternativeName>
    <alternativeName>
        <fullName evidence="9">Phosphoribosyl pyrophosphate synthase</fullName>
        <shortName evidence="9">P-Rib-PP synthase</shortName>
        <shortName evidence="9">PRPP synthase</shortName>
        <shortName evidence="9">PRPPase</shortName>
    </alternativeName>
</protein>
<evidence type="ECO:0000256" key="1">
    <source>
        <dbReference type="ARBA" id="ARBA00022679"/>
    </source>
</evidence>
<dbReference type="EC" id="2.7.6.1" evidence="9"/>
<evidence type="ECO:0000256" key="3">
    <source>
        <dbReference type="ARBA" id="ARBA00022727"/>
    </source>
</evidence>
<comment type="pathway">
    <text evidence="9">Metabolic intermediate biosynthesis; 5-phospho-alpha-D-ribose 1-diphosphate biosynthesis; 5-phospho-alpha-D-ribose 1-diphosphate from D-ribose 5-phosphate (route I): step 1/1.</text>
</comment>
<accession>A0ABT7QMT0</accession>
<feature type="active site" evidence="9">
    <location>
        <position position="191"/>
    </location>
</feature>